<proteinExistence type="predicted"/>
<organism evidence="1">
    <name type="scientific">Rhizophora mucronata</name>
    <name type="common">Asiatic mangrove</name>
    <dbReference type="NCBI Taxonomy" id="61149"/>
    <lineage>
        <taxon>Eukaryota</taxon>
        <taxon>Viridiplantae</taxon>
        <taxon>Streptophyta</taxon>
        <taxon>Embryophyta</taxon>
        <taxon>Tracheophyta</taxon>
        <taxon>Spermatophyta</taxon>
        <taxon>Magnoliopsida</taxon>
        <taxon>eudicotyledons</taxon>
        <taxon>Gunneridae</taxon>
        <taxon>Pentapetalae</taxon>
        <taxon>rosids</taxon>
        <taxon>fabids</taxon>
        <taxon>Malpighiales</taxon>
        <taxon>Rhizophoraceae</taxon>
        <taxon>Rhizophora</taxon>
    </lineage>
</organism>
<dbReference type="AlphaFoldDB" id="A0A2P2PK00"/>
<dbReference type="EMBL" id="GGEC01074584">
    <property type="protein sequence ID" value="MBX55068.1"/>
    <property type="molecule type" value="Transcribed_RNA"/>
</dbReference>
<accession>A0A2P2PK00</accession>
<reference evidence="1" key="1">
    <citation type="submission" date="2018-02" db="EMBL/GenBank/DDBJ databases">
        <title>Rhizophora mucronata_Transcriptome.</title>
        <authorList>
            <person name="Meera S.P."/>
            <person name="Sreeshan A."/>
            <person name="Augustine A."/>
        </authorList>
    </citation>
    <scope>NUCLEOTIDE SEQUENCE</scope>
    <source>
        <tissue evidence="1">Leaf</tissue>
    </source>
</reference>
<protein>
    <submittedName>
        <fullName evidence="1">Uncharacterized protein</fullName>
    </submittedName>
</protein>
<sequence length="20" mass="2492">MNNYMVCWPHTKDWTIVCSY</sequence>
<evidence type="ECO:0000313" key="1">
    <source>
        <dbReference type="EMBL" id="MBX55068.1"/>
    </source>
</evidence>
<name>A0A2P2PK00_RHIMU</name>